<dbReference type="GO" id="GO:0016020">
    <property type="term" value="C:membrane"/>
    <property type="evidence" value="ECO:0007669"/>
    <property type="project" value="UniProtKB-SubCell"/>
</dbReference>
<dbReference type="HOGENOM" id="CLU_872069_0_0_1"/>
<evidence type="ECO:0000256" key="6">
    <source>
        <dbReference type="ARBA" id="ARBA00023128"/>
    </source>
</evidence>
<evidence type="ECO:0000313" key="10">
    <source>
        <dbReference type="EMBL" id="CAZ81395.1"/>
    </source>
</evidence>
<dbReference type="Proteomes" id="UP000006911">
    <property type="component" value="Unassembled WGS sequence"/>
</dbReference>
<evidence type="ECO:0000256" key="3">
    <source>
        <dbReference type="ARBA" id="ARBA00022692"/>
    </source>
</evidence>
<feature type="compositionally biased region" description="Basic and acidic residues" evidence="8">
    <location>
        <begin position="60"/>
        <end position="79"/>
    </location>
</feature>
<evidence type="ECO:0000256" key="5">
    <source>
        <dbReference type="ARBA" id="ARBA00023054"/>
    </source>
</evidence>
<evidence type="ECO:0000256" key="2">
    <source>
        <dbReference type="ARBA" id="ARBA00004370"/>
    </source>
</evidence>
<sequence>MSLSRLSFLYPPIFLKRLRLPSPTFPGLVTLSLPRSSQKSLAFLRYRHGTAVEPIPIADAPKKDIKSNRESPDQTRPKDGSISIPRLAGEGTEAPIISIDDSTVPTKPRAGGKPVEVNGSQPQPAHLAPPPLVHHFDTYGLAKGLESSGFTKGQAVTVMKGVRGLLSNNLEVARENLVSKSNVENDSYLFHAACSELRNGIQNERKTQIDQLRVEGASIQQEFDLLNQRFLEEIMSLKDELNGLFNDRKMVTRAEQRAMENKIQELNYKITILINSDVRSEIEKLRWTTTRRGLIAIGALAVFVVAFIKFSKREHSEKK</sequence>
<reference evidence="10 11" key="1">
    <citation type="journal article" date="2010" name="Nature">
        <title>Perigord black truffle genome uncovers evolutionary origins and mechanisms of symbiosis.</title>
        <authorList>
            <person name="Martin F."/>
            <person name="Kohler A."/>
            <person name="Murat C."/>
            <person name="Balestrini R."/>
            <person name="Coutinho P.M."/>
            <person name="Jaillon O."/>
            <person name="Montanini B."/>
            <person name="Morin E."/>
            <person name="Noel B."/>
            <person name="Percudani R."/>
            <person name="Porcel B."/>
            <person name="Rubini A."/>
            <person name="Amicucci A."/>
            <person name="Amselem J."/>
            <person name="Anthouard V."/>
            <person name="Arcioni S."/>
            <person name="Artiguenave F."/>
            <person name="Aury J.M."/>
            <person name="Ballario P."/>
            <person name="Bolchi A."/>
            <person name="Brenna A."/>
            <person name="Brun A."/>
            <person name="Buee M."/>
            <person name="Cantarel B."/>
            <person name="Chevalier G."/>
            <person name="Couloux A."/>
            <person name="Da Silva C."/>
            <person name="Denoeud F."/>
            <person name="Duplessis S."/>
            <person name="Ghignone S."/>
            <person name="Hilselberger B."/>
            <person name="Iotti M."/>
            <person name="Marcais B."/>
            <person name="Mello A."/>
            <person name="Miranda M."/>
            <person name="Pacioni G."/>
            <person name="Quesneville H."/>
            <person name="Riccioni C."/>
            <person name="Ruotolo R."/>
            <person name="Splivallo R."/>
            <person name="Stocchi V."/>
            <person name="Tisserant E."/>
            <person name="Viscomi A.R."/>
            <person name="Zambonelli A."/>
            <person name="Zampieri E."/>
            <person name="Henrissat B."/>
            <person name="Lebrun M.H."/>
            <person name="Paolocci F."/>
            <person name="Bonfante P."/>
            <person name="Ottonello S."/>
            <person name="Wincker P."/>
        </authorList>
    </citation>
    <scope>NUCLEOTIDE SEQUENCE [LARGE SCALE GENOMIC DNA]</scope>
    <source>
        <strain evidence="10 11">Mel28</strain>
    </source>
</reference>
<dbReference type="KEGG" id="tml:GSTUM_00005115001"/>
<evidence type="ECO:0000256" key="7">
    <source>
        <dbReference type="ARBA" id="ARBA00023136"/>
    </source>
</evidence>
<accession>D5GAD8</accession>
<dbReference type="FunCoup" id="D5GAD8">
    <property type="interactions" value="1"/>
</dbReference>
<evidence type="ECO:0000256" key="9">
    <source>
        <dbReference type="SAM" id="Phobius"/>
    </source>
</evidence>
<keyword evidence="3 9" id="KW-0812">Transmembrane</keyword>
<feature type="transmembrane region" description="Helical" evidence="9">
    <location>
        <begin position="293"/>
        <end position="310"/>
    </location>
</feature>
<keyword evidence="6" id="KW-0496">Mitochondrion</keyword>
<evidence type="ECO:0000313" key="11">
    <source>
        <dbReference type="Proteomes" id="UP000006911"/>
    </source>
</evidence>
<protein>
    <submittedName>
        <fullName evidence="10">(Perigord truffle) hypothetical protein</fullName>
    </submittedName>
</protein>
<dbReference type="PANTHER" id="PTHR14360:SF12">
    <property type="entry name" value="MOZ PROTEIN REPRESENTS A CHROMATIN-ASSOCIATED ACETYLTRANSFERASE"/>
    <property type="match status" value="1"/>
</dbReference>
<dbReference type="GO" id="GO:0005739">
    <property type="term" value="C:mitochondrion"/>
    <property type="evidence" value="ECO:0007669"/>
    <property type="project" value="UniProtKB-SubCell"/>
</dbReference>
<evidence type="ECO:0000256" key="4">
    <source>
        <dbReference type="ARBA" id="ARBA00022989"/>
    </source>
</evidence>
<keyword evidence="7 9" id="KW-0472">Membrane</keyword>
<dbReference type="InParanoid" id="D5GAD8"/>
<feature type="region of interest" description="Disordered" evidence="8">
    <location>
        <begin position="55"/>
        <end position="128"/>
    </location>
</feature>
<gene>
    <name evidence="10" type="ORF">GSTUM_00005115001</name>
</gene>
<dbReference type="Pfam" id="PF07798">
    <property type="entry name" value="CCDC90-like"/>
    <property type="match status" value="1"/>
</dbReference>
<proteinExistence type="predicted"/>
<dbReference type="eggNOG" id="ENOG502S831">
    <property type="taxonomic scope" value="Eukaryota"/>
</dbReference>
<dbReference type="Gene3D" id="1.20.5.340">
    <property type="match status" value="1"/>
</dbReference>
<dbReference type="InterPro" id="IPR024461">
    <property type="entry name" value="CCDC90-like"/>
</dbReference>
<dbReference type="RefSeq" id="XP_002837204.1">
    <property type="nucleotide sequence ID" value="XM_002837158.1"/>
</dbReference>
<keyword evidence="4 9" id="KW-1133">Transmembrane helix</keyword>
<comment type="subcellular location">
    <subcellularLocation>
        <location evidence="2">Membrane</location>
    </subcellularLocation>
    <subcellularLocation>
        <location evidence="1">Mitochondrion</location>
    </subcellularLocation>
</comment>
<dbReference type="EMBL" id="FN430075">
    <property type="protein sequence ID" value="CAZ81395.1"/>
    <property type="molecule type" value="Genomic_DNA"/>
</dbReference>
<name>D5GAD8_TUBMM</name>
<dbReference type="STRING" id="656061.D5GAD8"/>
<keyword evidence="11" id="KW-1185">Reference proteome</keyword>
<organism evidence="10 11">
    <name type="scientific">Tuber melanosporum (strain Mel28)</name>
    <name type="common">Perigord black truffle</name>
    <dbReference type="NCBI Taxonomy" id="656061"/>
    <lineage>
        <taxon>Eukaryota</taxon>
        <taxon>Fungi</taxon>
        <taxon>Dikarya</taxon>
        <taxon>Ascomycota</taxon>
        <taxon>Pezizomycotina</taxon>
        <taxon>Pezizomycetes</taxon>
        <taxon>Pezizales</taxon>
        <taxon>Tuberaceae</taxon>
        <taxon>Tuber</taxon>
    </lineage>
</organism>
<dbReference type="AlphaFoldDB" id="D5GAD8"/>
<dbReference type="GeneID" id="9187093"/>
<evidence type="ECO:0000256" key="1">
    <source>
        <dbReference type="ARBA" id="ARBA00004173"/>
    </source>
</evidence>
<keyword evidence="5" id="KW-0175">Coiled coil</keyword>
<dbReference type="PANTHER" id="PTHR14360">
    <property type="entry name" value="PROTEIN FMP32, MITOCHONDRIAL"/>
    <property type="match status" value="1"/>
</dbReference>
<evidence type="ECO:0000256" key="8">
    <source>
        <dbReference type="SAM" id="MobiDB-lite"/>
    </source>
</evidence>